<dbReference type="Gene3D" id="3.20.20.80">
    <property type="entry name" value="Glycosidases"/>
    <property type="match status" value="1"/>
</dbReference>
<reference evidence="6" key="1">
    <citation type="submission" date="2022-09" db="EMBL/GenBank/DDBJ databases">
        <title>Winslowiella arboricola sp. nov., isolated from bleeding cankers on broadleaf hosts.</title>
        <authorList>
            <person name="Brady C."/>
            <person name="Kaur S."/>
            <person name="Crampton B."/>
            <person name="Maddock D."/>
            <person name="Arnold D."/>
            <person name="Denman S."/>
        </authorList>
    </citation>
    <scope>NUCLEOTIDE SEQUENCE</scope>
    <source>
        <strain evidence="6">BAC 15a-03b</strain>
    </source>
</reference>
<dbReference type="PROSITE" id="PS00572">
    <property type="entry name" value="GLYCOSYL_HYDROL_F1_1"/>
    <property type="match status" value="1"/>
</dbReference>
<dbReference type="SUPFAM" id="SSF51445">
    <property type="entry name" value="(Trans)glycosidases"/>
    <property type="match status" value="1"/>
</dbReference>
<dbReference type="PANTHER" id="PTHR10353">
    <property type="entry name" value="GLYCOSYL HYDROLASE"/>
    <property type="match status" value="1"/>
</dbReference>
<dbReference type="PANTHER" id="PTHR10353:SF139">
    <property type="entry name" value="6-PHOSPHO-BETA-GLUCOSIDASE GMUD"/>
    <property type="match status" value="1"/>
</dbReference>
<organism evidence="6 7">
    <name type="scientific">Winslowiella arboricola</name>
    <dbReference type="NCBI Taxonomy" id="2978220"/>
    <lineage>
        <taxon>Bacteria</taxon>
        <taxon>Pseudomonadati</taxon>
        <taxon>Pseudomonadota</taxon>
        <taxon>Gammaproteobacteria</taxon>
        <taxon>Enterobacterales</taxon>
        <taxon>Erwiniaceae</taxon>
        <taxon>Winslowiella</taxon>
    </lineage>
</organism>
<dbReference type="InterPro" id="IPR017853">
    <property type="entry name" value="GH"/>
</dbReference>
<accession>A0A9J6PMP9</accession>
<proteinExistence type="inferred from homology"/>
<dbReference type="PRINTS" id="PR00131">
    <property type="entry name" value="GLHYDRLASE1"/>
</dbReference>
<comment type="caution">
    <text evidence="6">The sequence shown here is derived from an EMBL/GenBank/DDBJ whole genome shotgun (WGS) entry which is preliminary data.</text>
</comment>
<keyword evidence="7" id="KW-1185">Reference proteome</keyword>
<dbReference type="Proteomes" id="UP001064262">
    <property type="component" value="Unassembled WGS sequence"/>
</dbReference>
<evidence type="ECO:0000256" key="2">
    <source>
        <dbReference type="ARBA" id="ARBA00022801"/>
    </source>
</evidence>
<dbReference type="InterPro" id="IPR001360">
    <property type="entry name" value="Glyco_hydro_1"/>
</dbReference>
<evidence type="ECO:0000256" key="3">
    <source>
        <dbReference type="ARBA" id="ARBA00023295"/>
    </source>
</evidence>
<sequence>MKYQFPLNFWWGSASSAPQTEGDSLNGGKSATIWDHWYQQQPSRFHQQIGPAETSGFYQHWREDIALLKQLNHNSFRTSISWARLIPDGSGAVNPQAVSFYNQMIDELLAQGITPFLNLFHFDMPLEMQQAGGWENREVVNAYARYADCCFQLFGDRVKHWFTFNEPIVPVEGGYLYDFHYPNVVDFRRAATVAYHTMLAHALAVKNYRQRQQGGEIGIILNLTPSYARSEHPADKKAANIADLMFNRSFLDPALRGSYPPELIALLKQHQQLPQCQSGDSELLAAGVVDLLGINYYQPRRIKCRDALVNPESPFMPEWFFDHYEMPGRKMNPYRGWEIYEPGIYDILTLLRENYGNPRCFISENGMGVENEQRFDHHGQIQDDYRIDFVREHLQWLHRGIAEGSNCLGYHMWTFIDNWSWCNAYKNRYGFVQLDLASQRRSIKKSGEWFARTAAENGFFG</sequence>
<dbReference type="GO" id="GO:0016052">
    <property type="term" value="P:carbohydrate catabolic process"/>
    <property type="evidence" value="ECO:0007669"/>
    <property type="project" value="TreeGrafter"/>
</dbReference>
<protein>
    <submittedName>
        <fullName evidence="6">Glycoside hydrolase family 1 protein</fullName>
    </submittedName>
</protein>
<evidence type="ECO:0000256" key="4">
    <source>
        <dbReference type="PROSITE-ProRule" id="PRU10055"/>
    </source>
</evidence>
<evidence type="ECO:0000313" key="7">
    <source>
        <dbReference type="Proteomes" id="UP001064262"/>
    </source>
</evidence>
<feature type="active site" description="Nucleophile" evidence="4">
    <location>
        <position position="364"/>
    </location>
</feature>
<dbReference type="EMBL" id="JAODIM010000043">
    <property type="protein sequence ID" value="MCU5779577.1"/>
    <property type="molecule type" value="Genomic_DNA"/>
</dbReference>
<evidence type="ECO:0000256" key="5">
    <source>
        <dbReference type="RuleBase" id="RU003690"/>
    </source>
</evidence>
<evidence type="ECO:0000313" key="6">
    <source>
        <dbReference type="EMBL" id="MCU5779577.1"/>
    </source>
</evidence>
<keyword evidence="3" id="KW-0326">Glycosidase</keyword>
<comment type="similarity">
    <text evidence="1 5">Belongs to the glycosyl hydrolase 1 family.</text>
</comment>
<dbReference type="AlphaFoldDB" id="A0A9J6PMP9"/>
<dbReference type="Pfam" id="PF00232">
    <property type="entry name" value="Glyco_hydro_1"/>
    <property type="match status" value="1"/>
</dbReference>
<dbReference type="InterPro" id="IPR018120">
    <property type="entry name" value="Glyco_hydro_1_AS"/>
</dbReference>
<name>A0A9J6PMP9_9GAMM</name>
<dbReference type="FunFam" id="3.20.20.80:FF:000004">
    <property type="entry name" value="Beta-glucosidase 6-phospho-beta-glucosidase"/>
    <property type="match status" value="1"/>
</dbReference>
<evidence type="ECO:0000256" key="1">
    <source>
        <dbReference type="ARBA" id="ARBA00010838"/>
    </source>
</evidence>
<dbReference type="GO" id="GO:0005829">
    <property type="term" value="C:cytosol"/>
    <property type="evidence" value="ECO:0007669"/>
    <property type="project" value="TreeGrafter"/>
</dbReference>
<dbReference type="GO" id="GO:0008422">
    <property type="term" value="F:beta-glucosidase activity"/>
    <property type="evidence" value="ECO:0007669"/>
    <property type="project" value="TreeGrafter"/>
</dbReference>
<keyword evidence="2 6" id="KW-0378">Hydrolase</keyword>
<gene>
    <name evidence="6" type="ORF">N5923_19000</name>
</gene>
<dbReference type="RefSeq" id="WP_267144811.1">
    <property type="nucleotide sequence ID" value="NZ_JAODIL010000082.1"/>
</dbReference>